<protein>
    <submittedName>
        <fullName evidence="1">Uncharacterized protein</fullName>
    </submittedName>
</protein>
<evidence type="ECO:0000313" key="2">
    <source>
        <dbReference type="Proteomes" id="UP001432166"/>
    </source>
</evidence>
<reference evidence="1" key="1">
    <citation type="submission" date="2022-10" db="EMBL/GenBank/DDBJ databases">
        <title>The complete genomes of actinobacterial strains from the NBC collection.</title>
        <authorList>
            <person name="Joergensen T.S."/>
            <person name="Alvarez Arevalo M."/>
            <person name="Sterndorff E.B."/>
            <person name="Faurdal D."/>
            <person name="Vuksanovic O."/>
            <person name="Mourched A.-S."/>
            <person name="Charusanti P."/>
            <person name="Shaw S."/>
            <person name="Blin K."/>
            <person name="Weber T."/>
        </authorList>
    </citation>
    <scope>NUCLEOTIDE SEQUENCE</scope>
    <source>
        <strain evidence="1">NBC_00189</strain>
    </source>
</reference>
<name>A0ABZ1JBG1_9ACTN</name>
<dbReference type="Proteomes" id="UP001432166">
    <property type="component" value="Chromosome"/>
</dbReference>
<proteinExistence type="predicted"/>
<keyword evidence="2" id="KW-1185">Reference proteome</keyword>
<organism evidence="1 2">
    <name type="scientific">Streptomyces tauricus</name>
    <dbReference type="NCBI Taxonomy" id="68274"/>
    <lineage>
        <taxon>Bacteria</taxon>
        <taxon>Bacillati</taxon>
        <taxon>Actinomycetota</taxon>
        <taxon>Actinomycetes</taxon>
        <taxon>Kitasatosporales</taxon>
        <taxon>Streptomycetaceae</taxon>
        <taxon>Streptomyces</taxon>
        <taxon>Streptomyces aurantiacus group</taxon>
    </lineage>
</organism>
<accession>A0ABZ1JBG1</accession>
<evidence type="ECO:0000313" key="1">
    <source>
        <dbReference type="EMBL" id="WTP47130.1"/>
    </source>
</evidence>
<gene>
    <name evidence="1" type="ORF">OG288_01660</name>
</gene>
<dbReference type="RefSeq" id="WP_328936449.1">
    <property type="nucleotide sequence ID" value="NZ_CP108133.1"/>
</dbReference>
<sequence length="119" mass="13147">MRHPRPGFMWDWWAVDAEGFLVQFSGGPAPEQVLAQVDRVDAAAAWAEENRPSWFNDAPQPLHAFSCNGELPTYTRRGVPDSPLRLSDAPAAVADVAALAVLRRAVGDTWTIYLDEGWV</sequence>
<dbReference type="EMBL" id="CP108133">
    <property type="protein sequence ID" value="WTP47130.1"/>
    <property type="molecule type" value="Genomic_DNA"/>
</dbReference>